<dbReference type="Proteomes" id="UP001237642">
    <property type="component" value="Unassembled WGS sequence"/>
</dbReference>
<dbReference type="SUPFAM" id="SSF118290">
    <property type="entry name" value="WRKY DNA-binding domain"/>
    <property type="match status" value="1"/>
</dbReference>
<reference evidence="9" key="1">
    <citation type="submission" date="2023-02" db="EMBL/GenBank/DDBJ databases">
        <title>Genome of toxic invasive species Heracleum sosnowskyi carries increased number of genes despite the absence of recent whole-genome duplications.</title>
        <authorList>
            <person name="Schelkunov M."/>
            <person name="Shtratnikova V."/>
            <person name="Makarenko M."/>
            <person name="Klepikova A."/>
            <person name="Omelchenko D."/>
            <person name="Novikova G."/>
            <person name="Obukhova E."/>
            <person name="Bogdanov V."/>
            <person name="Penin A."/>
            <person name="Logacheva M."/>
        </authorList>
    </citation>
    <scope>NUCLEOTIDE SEQUENCE</scope>
    <source>
        <strain evidence="9">Hsosn_3</strain>
        <tissue evidence="9">Leaf</tissue>
    </source>
</reference>
<dbReference type="PANTHER" id="PTHR31429:SF54">
    <property type="entry name" value="WRKY TRANSCRIPTION FACTOR 9-RELATED"/>
    <property type="match status" value="1"/>
</dbReference>
<dbReference type="InterPro" id="IPR036576">
    <property type="entry name" value="WRKY_dom_sf"/>
</dbReference>
<dbReference type="FunFam" id="2.20.25.80:FF:000002">
    <property type="entry name" value="probable WRKY transcription factor 31"/>
    <property type="match status" value="1"/>
</dbReference>
<comment type="subcellular location">
    <subcellularLocation>
        <location evidence="1">Nucleus</location>
    </subcellularLocation>
</comment>
<evidence type="ECO:0000256" key="5">
    <source>
        <dbReference type="ARBA" id="ARBA00023242"/>
    </source>
</evidence>
<keyword evidence="10" id="KW-1185">Reference proteome</keyword>
<evidence type="ECO:0000256" key="3">
    <source>
        <dbReference type="ARBA" id="ARBA00023125"/>
    </source>
</evidence>
<accession>A0AAD8M4T3</accession>
<dbReference type="Pfam" id="PF03106">
    <property type="entry name" value="WRKY"/>
    <property type="match status" value="1"/>
</dbReference>
<evidence type="ECO:0000256" key="1">
    <source>
        <dbReference type="ARBA" id="ARBA00004123"/>
    </source>
</evidence>
<keyword evidence="3" id="KW-0238">DNA-binding</keyword>
<sequence length="491" mass="54906">MGRSKESETKIDLSLKLDSHDDQAEDGHEHEHQSHSDHHQQVLVQNIKEPSADKAQEEESNDIESRSVSQIHKDSKKQELSGLQMEVRRMKEENKLLMKVVEQTLKDYSDLQHKFSIIAQDNCVKEPNFFLSLHGNGGDADHFRKRKSSPPLNPEKNDNDDKESELGLSLRIQSQQDQIREKDDDEAEDEEKNNCEQDITKKANPVENKLQQVDLRGLINNAASPANKKARVSVRARCETPTMNDGCQWRKYGQKIAKGNPCPRAYYRCTVAPGCPVRKQVQRCLEDMSILITTYEGSHNHPLPVGATAMASTASAAACSYMLVDNNNVSNISSFNQPSNFPYHNINYNTTSSNHNSSSIPFTSSTINALDYTNMAKFPHQFLMASSSNSSSQHPWIPRNSNIITNNNMSTHPFRVPPLHSDDKLMAENMSAITSDPNFKVAVAAAISSLMNKESQIMNPLQLHKDGDHIGGNPPVLNSALVGKELPDDQQ</sequence>
<evidence type="ECO:0000313" key="9">
    <source>
        <dbReference type="EMBL" id="KAK1359328.1"/>
    </source>
</evidence>
<feature type="region of interest" description="Disordered" evidence="7">
    <location>
        <begin position="141"/>
        <end position="208"/>
    </location>
</feature>
<name>A0AAD8M4T3_9APIA</name>
<dbReference type="InterPro" id="IPR044810">
    <property type="entry name" value="WRKY_plant"/>
</dbReference>
<proteinExistence type="inferred from homology"/>
<feature type="region of interest" description="Disordered" evidence="7">
    <location>
        <begin position="1"/>
        <end position="84"/>
    </location>
</feature>
<dbReference type="EMBL" id="JAUIZM010000010">
    <property type="protein sequence ID" value="KAK1359328.1"/>
    <property type="molecule type" value="Genomic_DNA"/>
</dbReference>
<reference evidence="9" key="2">
    <citation type="submission" date="2023-05" db="EMBL/GenBank/DDBJ databases">
        <authorList>
            <person name="Schelkunov M.I."/>
        </authorList>
    </citation>
    <scope>NUCLEOTIDE SEQUENCE</scope>
    <source>
        <strain evidence="9">Hsosn_3</strain>
        <tissue evidence="9">Leaf</tissue>
    </source>
</reference>
<dbReference type="GO" id="GO:0005634">
    <property type="term" value="C:nucleus"/>
    <property type="evidence" value="ECO:0007669"/>
    <property type="project" value="UniProtKB-SubCell"/>
</dbReference>
<dbReference type="Gene3D" id="2.20.25.80">
    <property type="entry name" value="WRKY domain"/>
    <property type="match status" value="1"/>
</dbReference>
<keyword evidence="2" id="KW-0805">Transcription regulation</keyword>
<evidence type="ECO:0000313" key="10">
    <source>
        <dbReference type="Proteomes" id="UP001237642"/>
    </source>
</evidence>
<feature type="compositionally biased region" description="Basic and acidic residues" evidence="7">
    <location>
        <begin position="192"/>
        <end position="201"/>
    </location>
</feature>
<dbReference type="GO" id="GO:0043565">
    <property type="term" value="F:sequence-specific DNA binding"/>
    <property type="evidence" value="ECO:0007669"/>
    <property type="project" value="InterPro"/>
</dbReference>
<feature type="compositionally biased region" description="Basic and acidic residues" evidence="7">
    <location>
        <begin position="1"/>
        <end position="40"/>
    </location>
</feature>
<feature type="domain" description="WRKY" evidence="8">
    <location>
        <begin position="238"/>
        <end position="304"/>
    </location>
</feature>
<comment type="similarity">
    <text evidence="6">Belongs to the WRKY group II-b family.</text>
</comment>
<organism evidence="9 10">
    <name type="scientific">Heracleum sosnowskyi</name>
    <dbReference type="NCBI Taxonomy" id="360622"/>
    <lineage>
        <taxon>Eukaryota</taxon>
        <taxon>Viridiplantae</taxon>
        <taxon>Streptophyta</taxon>
        <taxon>Embryophyta</taxon>
        <taxon>Tracheophyta</taxon>
        <taxon>Spermatophyta</taxon>
        <taxon>Magnoliopsida</taxon>
        <taxon>eudicotyledons</taxon>
        <taxon>Gunneridae</taxon>
        <taxon>Pentapetalae</taxon>
        <taxon>asterids</taxon>
        <taxon>campanulids</taxon>
        <taxon>Apiales</taxon>
        <taxon>Apiaceae</taxon>
        <taxon>Apioideae</taxon>
        <taxon>apioid superclade</taxon>
        <taxon>Tordylieae</taxon>
        <taxon>Tordyliinae</taxon>
        <taxon>Heracleum</taxon>
    </lineage>
</organism>
<protein>
    <submittedName>
        <fullName evidence="9">WRKY domain-containing protein</fullName>
    </submittedName>
</protein>
<evidence type="ECO:0000256" key="2">
    <source>
        <dbReference type="ARBA" id="ARBA00023015"/>
    </source>
</evidence>
<dbReference type="AlphaFoldDB" id="A0AAD8M4T3"/>
<keyword evidence="4" id="KW-0804">Transcription</keyword>
<evidence type="ECO:0000259" key="8">
    <source>
        <dbReference type="PROSITE" id="PS50811"/>
    </source>
</evidence>
<dbReference type="PROSITE" id="PS50811">
    <property type="entry name" value="WRKY"/>
    <property type="match status" value="1"/>
</dbReference>
<comment type="caution">
    <text evidence="9">The sequence shown here is derived from an EMBL/GenBank/DDBJ whole genome shotgun (WGS) entry which is preliminary data.</text>
</comment>
<dbReference type="PANTHER" id="PTHR31429">
    <property type="entry name" value="WRKY TRANSCRIPTION FACTOR 36-RELATED"/>
    <property type="match status" value="1"/>
</dbReference>
<gene>
    <name evidence="9" type="ORF">POM88_043802</name>
</gene>
<evidence type="ECO:0000256" key="4">
    <source>
        <dbReference type="ARBA" id="ARBA00023163"/>
    </source>
</evidence>
<evidence type="ECO:0000256" key="7">
    <source>
        <dbReference type="SAM" id="MobiDB-lite"/>
    </source>
</evidence>
<dbReference type="InterPro" id="IPR003657">
    <property type="entry name" value="WRKY_dom"/>
</dbReference>
<evidence type="ECO:0000256" key="6">
    <source>
        <dbReference type="ARBA" id="ARBA00061007"/>
    </source>
</evidence>
<dbReference type="SMART" id="SM00774">
    <property type="entry name" value="WRKY"/>
    <property type="match status" value="1"/>
</dbReference>
<keyword evidence="5" id="KW-0539">Nucleus</keyword>
<feature type="region of interest" description="Disordered" evidence="7">
    <location>
        <begin position="467"/>
        <end position="491"/>
    </location>
</feature>
<dbReference type="GO" id="GO:0003700">
    <property type="term" value="F:DNA-binding transcription factor activity"/>
    <property type="evidence" value="ECO:0007669"/>
    <property type="project" value="InterPro"/>
</dbReference>